<sequence length="73" mass="8395">MLVPITMSLPEFILPIPVDDDLRNSSIDCLEVRPSSLVKQSFFKSRSKSDSELDSLRIREEKTGKSRDILREE</sequence>
<evidence type="ECO:0000313" key="2">
    <source>
        <dbReference type="Proteomes" id="UP000188533"/>
    </source>
</evidence>
<protein>
    <submittedName>
        <fullName evidence="1">Uncharacterized protein</fullName>
    </submittedName>
</protein>
<dbReference type="AlphaFoldDB" id="A0A1Q3EIU8"/>
<evidence type="ECO:0000313" key="1">
    <source>
        <dbReference type="EMBL" id="GAW07106.1"/>
    </source>
</evidence>
<proteinExistence type="predicted"/>
<dbReference type="Proteomes" id="UP000188533">
    <property type="component" value="Unassembled WGS sequence"/>
</dbReference>
<gene>
    <name evidence="1" type="ORF">LENED_009073</name>
</gene>
<organism evidence="1 2">
    <name type="scientific">Lentinula edodes</name>
    <name type="common">Shiitake mushroom</name>
    <name type="synonym">Lentinus edodes</name>
    <dbReference type="NCBI Taxonomy" id="5353"/>
    <lineage>
        <taxon>Eukaryota</taxon>
        <taxon>Fungi</taxon>
        <taxon>Dikarya</taxon>
        <taxon>Basidiomycota</taxon>
        <taxon>Agaricomycotina</taxon>
        <taxon>Agaricomycetes</taxon>
        <taxon>Agaricomycetidae</taxon>
        <taxon>Agaricales</taxon>
        <taxon>Marasmiineae</taxon>
        <taxon>Omphalotaceae</taxon>
        <taxon>Lentinula</taxon>
    </lineage>
</organism>
<accession>A0A1Q3EIU8</accession>
<keyword evidence="2" id="KW-1185">Reference proteome</keyword>
<reference evidence="1 2" key="2">
    <citation type="submission" date="2017-02" db="EMBL/GenBank/DDBJ databases">
        <title>A genome survey and senescence transcriptome analysis in Lentinula edodes.</title>
        <authorList>
            <person name="Sakamoto Y."/>
            <person name="Nakade K."/>
            <person name="Sato S."/>
            <person name="Yoshida Y."/>
            <person name="Miyazaki K."/>
            <person name="Natsume S."/>
            <person name="Konno N."/>
        </authorList>
    </citation>
    <scope>NUCLEOTIDE SEQUENCE [LARGE SCALE GENOMIC DNA]</scope>
    <source>
        <strain evidence="1 2">NBRC 111202</strain>
    </source>
</reference>
<dbReference type="EMBL" id="BDGU01000395">
    <property type="protein sequence ID" value="GAW07106.1"/>
    <property type="molecule type" value="Genomic_DNA"/>
</dbReference>
<comment type="caution">
    <text evidence="1">The sequence shown here is derived from an EMBL/GenBank/DDBJ whole genome shotgun (WGS) entry which is preliminary data.</text>
</comment>
<name>A0A1Q3EIU8_LENED</name>
<reference evidence="1 2" key="1">
    <citation type="submission" date="2016-08" db="EMBL/GenBank/DDBJ databases">
        <authorList>
            <consortium name="Lentinula edodes genome sequencing consortium"/>
            <person name="Sakamoto Y."/>
            <person name="Nakade K."/>
            <person name="Sato S."/>
            <person name="Yoshida Y."/>
            <person name="Miyazaki K."/>
            <person name="Natsume S."/>
            <person name="Konno N."/>
        </authorList>
    </citation>
    <scope>NUCLEOTIDE SEQUENCE [LARGE SCALE GENOMIC DNA]</scope>
    <source>
        <strain evidence="1 2">NBRC 111202</strain>
    </source>
</reference>